<sequence length="374" mass="41462">MMKIGINSTLKFGVVLLVASTFFLHMQPQANAQKVKTKAKKSYSELKSEAYPEKGEDVNNTWNSVSNMRVGFQVEEPSPHTTQMSTPESEEIIGRWNLTLDKNGKEAPSWLEVKLSGFKVLVGYFVGDDGSARPVSKVHFDNGKVSFTIPPQWQNTEQDLVFEGMVQNGKLVGTIQHPMGEKYQFVGERAPSLVRDKAPQWAEPINIFNGSNLDGWHADKDENQWKVVNGNLISEVSGANLITDEKYDDFKLHVEFRYPEGSNSGLFLRGRYEVQIQDDKGKEPSSVLFGGIYGFLTPNEMVAKSAGEWQTFDITLVGRRLTIVANGKTIICDQIIPGITGGALDSHEGKAGPLMLQGDHGPVEFRKIVLTPGK</sequence>
<protein>
    <submittedName>
        <fullName evidence="3">Uncharacterized protein DUF1080</fullName>
    </submittedName>
</protein>
<dbReference type="AlphaFoldDB" id="A0A2T0WDF6"/>
<comment type="caution">
    <text evidence="3">The sequence shown here is derived from an EMBL/GenBank/DDBJ whole genome shotgun (WGS) entry which is preliminary data.</text>
</comment>
<dbReference type="Proteomes" id="UP000238157">
    <property type="component" value="Unassembled WGS sequence"/>
</dbReference>
<gene>
    <name evidence="3" type="ORF">CLW00_1179</name>
</gene>
<dbReference type="Gene3D" id="2.60.120.560">
    <property type="entry name" value="Exo-inulinase, domain 1"/>
    <property type="match status" value="1"/>
</dbReference>
<dbReference type="Pfam" id="PF06439">
    <property type="entry name" value="3keto-disac_hyd"/>
    <property type="match status" value="1"/>
</dbReference>
<dbReference type="EMBL" id="PVTR01000017">
    <property type="protein sequence ID" value="PRY84732.1"/>
    <property type="molecule type" value="Genomic_DNA"/>
</dbReference>
<dbReference type="GO" id="GO:0016787">
    <property type="term" value="F:hydrolase activity"/>
    <property type="evidence" value="ECO:0007669"/>
    <property type="project" value="InterPro"/>
</dbReference>
<evidence type="ECO:0000256" key="1">
    <source>
        <dbReference type="SAM" id="SignalP"/>
    </source>
</evidence>
<feature type="signal peptide" evidence="1">
    <location>
        <begin position="1"/>
        <end position="32"/>
    </location>
</feature>
<name>A0A2T0WDF6_9BACT</name>
<feature type="chain" id="PRO_5015722746" evidence="1">
    <location>
        <begin position="33"/>
        <end position="374"/>
    </location>
</feature>
<keyword evidence="1" id="KW-0732">Signal</keyword>
<accession>A0A2T0WDF6</accession>
<keyword evidence="4" id="KW-1185">Reference proteome</keyword>
<feature type="domain" description="3-keto-alpha-glucoside-1,2-lyase/3-keto-2-hydroxy-glucal hydratase" evidence="2">
    <location>
        <begin position="204"/>
        <end position="370"/>
    </location>
</feature>
<reference evidence="3 4" key="1">
    <citation type="submission" date="2018-03" db="EMBL/GenBank/DDBJ databases">
        <title>Genomic Encyclopedia of Archaeal and Bacterial Type Strains, Phase II (KMG-II): from individual species to whole genera.</title>
        <authorList>
            <person name="Goeker M."/>
        </authorList>
    </citation>
    <scope>NUCLEOTIDE SEQUENCE [LARGE SCALE GENOMIC DNA]</scope>
    <source>
        <strain evidence="3 4">DSM 27929</strain>
    </source>
</reference>
<proteinExistence type="predicted"/>
<evidence type="ECO:0000259" key="2">
    <source>
        <dbReference type="Pfam" id="PF06439"/>
    </source>
</evidence>
<evidence type="ECO:0000313" key="3">
    <source>
        <dbReference type="EMBL" id="PRY84732.1"/>
    </source>
</evidence>
<organism evidence="3 4">
    <name type="scientific">Mongoliibacter ruber</name>
    <dbReference type="NCBI Taxonomy" id="1750599"/>
    <lineage>
        <taxon>Bacteria</taxon>
        <taxon>Pseudomonadati</taxon>
        <taxon>Bacteroidota</taxon>
        <taxon>Cytophagia</taxon>
        <taxon>Cytophagales</taxon>
        <taxon>Cyclobacteriaceae</taxon>
        <taxon>Mongoliibacter</taxon>
    </lineage>
</organism>
<dbReference type="InterPro" id="IPR010496">
    <property type="entry name" value="AL/BT2_dom"/>
</dbReference>
<dbReference type="RefSeq" id="WP_425437982.1">
    <property type="nucleotide sequence ID" value="NZ_PVTR01000017.1"/>
</dbReference>
<evidence type="ECO:0000313" key="4">
    <source>
        <dbReference type="Proteomes" id="UP000238157"/>
    </source>
</evidence>